<dbReference type="SUPFAM" id="SSF52833">
    <property type="entry name" value="Thioredoxin-like"/>
    <property type="match status" value="1"/>
</dbReference>
<feature type="domain" description="DSBA-like thioredoxin" evidence="1">
    <location>
        <begin position="6"/>
        <end position="205"/>
    </location>
</feature>
<name>A0A4R6XW29_9GAMM</name>
<organism evidence="2 3">
    <name type="scientific">Marinicella litoralis</name>
    <dbReference type="NCBI Taxonomy" id="644220"/>
    <lineage>
        <taxon>Bacteria</taxon>
        <taxon>Pseudomonadati</taxon>
        <taxon>Pseudomonadota</taxon>
        <taxon>Gammaproteobacteria</taxon>
        <taxon>Lysobacterales</taxon>
        <taxon>Marinicellaceae</taxon>
        <taxon>Marinicella</taxon>
    </lineage>
</organism>
<dbReference type="InterPro" id="IPR036249">
    <property type="entry name" value="Thioredoxin-like_sf"/>
</dbReference>
<evidence type="ECO:0000313" key="2">
    <source>
        <dbReference type="EMBL" id="TDR20688.1"/>
    </source>
</evidence>
<proteinExistence type="predicted"/>
<dbReference type="RefSeq" id="WP_099018518.1">
    <property type="nucleotide sequence ID" value="NZ_NIHB01000001.1"/>
</dbReference>
<dbReference type="CDD" id="cd03024">
    <property type="entry name" value="DsbA_FrnE"/>
    <property type="match status" value="1"/>
</dbReference>
<accession>A0A4R6XW29</accession>
<dbReference type="EMBL" id="SNZB01000003">
    <property type="protein sequence ID" value="TDR20688.1"/>
    <property type="molecule type" value="Genomic_DNA"/>
</dbReference>
<evidence type="ECO:0000313" key="3">
    <source>
        <dbReference type="Proteomes" id="UP000295724"/>
    </source>
</evidence>
<protein>
    <submittedName>
        <fullName evidence="2">Putative DsbA family dithiol-disulfide isomerase</fullName>
    </submittedName>
</protein>
<reference evidence="2 3" key="1">
    <citation type="submission" date="2019-03" db="EMBL/GenBank/DDBJ databases">
        <title>Genomic Encyclopedia of Type Strains, Phase IV (KMG-IV): sequencing the most valuable type-strain genomes for metagenomic binning, comparative biology and taxonomic classification.</title>
        <authorList>
            <person name="Goeker M."/>
        </authorList>
    </citation>
    <scope>NUCLEOTIDE SEQUENCE [LARGE SCALE GENOMIC DNA]</scope>
    <source>
        <strain evidence="2 3">DSM 25488</strain>
    </source>
</reference>
<dbReference type="AlphaFoldDB" id="A0A4R6XW29"/>
<dbReference type="PANTHER" id="PTHR13887:SF41">
    <property type="entry name" value="THIOREDOXIN SUPERFAMILY PROTEIN"/>
    <property type="match status" value="1"/>
</dbReference>
<evidence type="ECO:0000259" key="1">
    <source>
        <dbReference type="Pfam" id="PF01323"/>
    </source>
</evidence>
<comment type="caution">
    <text evidence="2">The sequence shown here is derived from an EMBL/GenBank/DDBJ whole genome shotgun (WGS) entry which is preliminary data.</text>
</comment>
<gene>
    <name evidence="2" type="ORF">C8D91_1665</name>
</gene>
<dbReference type="PANTHER" id="PTHR13887">
    <property type="entry name" value="GLUTATHIONE S-TRANSFERASE KAPPA"/>
    <property type="match status" value="1"/>
</dbReference>
<keyword evidence="2" id="KW-0413">Isomerase</keyword>
<dbReference type="GO" id="GO:0016853">
    <property type="term" value="F:isomerase activity"/>
    <property type="evidence" value="ECO:0007669"/>
    <property type="project" value="UniProtKB-KW"/>
</dbReference>
<dbReference type="Gene3D" id="3.40.30.10">
    <property type="entry name" value="Glutaredoxin"/>
    <property type="match status" value="1"/>
</dbReference>
<dbReference type="Proteomes" id="UP000295724">
    <property type="component" value="Unassembled WGS sequence"/>
</dbReference>
<keyword evidence="3" id="KW-1185">Reference proteome</keyword>
<dbReference type="InterPro" id="IPR001853">
    <property type="entry name" value="DSBA-like_thioredoxin_dom"/>
</dbReference>
<dbReference type="OrthoDB" id="9799122at2"/>
<dbReference type="Pfam" id="PF01323">
    <property type="entry name" value="DSBA"/>
    <property type="match status" value="1"/>
</dbReference>
<dbReference type="GO" id="GO:0016491">
    <property type="term" value="F:oxidoreductase activity"/>
    <property type="evidence" value="ECO:0007669"/>
    <property type="project" value="InterPro"/>
</dbReference>
<sequence>MKTLKIEMIHDIVCSWCPLGYSHMINALQRLNITADFHFLPYELNPDLSETGEAIDRFFERRHQWDQSQLLNYQENLTAVASAAGVTIDFTKRTHYYNSAKAHQLMHWAESYNRQQELNELLIDTNFKHGLDIGNPLILLDLVEQLGLDSSKAKQVLYSGAVDKQLLLKKQRVQELALQSIPAFIVNEGTLISGSNSVNYFEQVLRSIE</sequence>